<feature type="transmembrane region" description="Helical" evidence="1">
    <location>
        <begin position="95"/>
        <end position="115"/>
    </location>
</feature>
<feature type="transmembrane region" description="Helical" evidence="1">
    <location>
        <begin position="40"/>
        <end position="60"/>
    </location>
</feature>
<dbReference type="InterPro" id="IPR008875">
    <property type="entry name" value="TraX"/>
</dbReference>
<protein>
    <recommendedName>
        <fullName evidence="4">TraX protein</fullName>
    </recommendedName>
</protein>
<keyword evidence="3" id="KW-1185">Reference proteome</keyword>
<evidence type="ECO:0008006" key="4">
    <source>
        <dbReference type="Google" id="ProtNLM"/>
    </source>
</evidence>
<evidence type="ECO:0000313" key="3">
    <source>
        <dbReference type="Proteomes" id="UP000664601"/>
    </source>
</evidence>
<feature type="transmembrane region" description="Helical" evidence="1">
    <location>
        <begin position="127"/>
        <end position="150"/>
    </location>
</feature>
<dbReference type="EMBL" id="JAFREM010000022">
    <property type="protein sequence ID" value="MBO1307329.1"/>
    <property type="molecule type" value="Genomic_DNA"/>
</dbReference>
<feature type="transmembrane region" description="Helical" evidence="1">
    <location>
        <begin position="72"/>
        <end position="89"/>
    </location>
</feature>
<name>A0ABS3LCH2_9ENTE</name>
<dbReference type="RefSeq" id="WP_207674259.1">
    <property type="nucleotide sequence ID" value="NZ_JAFREM010000022.1"/>
</dbReference>
<reference evidence="2 3" key="1">
    <citation type="submission" date="2021-03" db="EMBL/GenBank/DDBJ databases">
        <title>Enterococcal diversity collection.</title>
        <authorList>
            <person name="Gilmore M.S."/>
            <person name="Schwartzman J."/>
            <person name="Van Tyne D."/>
            <person name="Martin M."/>
            <person name="Earl A.M."/>
            <person name="Manson A.L."/>
            <person name="Straub T."/>
            <person name="Salamzade R."/>
            <person name="Saavedra J."/>
            <person name="Lebreton F."/>
            <person name="Prichula J."/>
            <person name="Schaufler K."/>
            <person name="Gaca A."/>
            <person name="Sgardioli B."/>
            <person name="Wagenaar J."/>
            <person name="Strong T."/>
        </authorList>
    </citation>
    <scope>NUCLEOTIDE SEQUENCE [LARGE SCALE GENOMIC DNA]</scope>
    <source>
        <strain evidence="2 3">669A</strain>
    </source>
</reference>
<organism evidence="2 3">
    <name type="scientific">Candidatus Enterococcus moelleringii</name>
    <dbReference type="NCBI Taxonomy" id="2815325"/>
    <lineage>
        <taxon>Bacteria</taxon>
        <taxon>Bacillati</taxon>
        <taxon>Bacillota</taxon>
        <taxon>Bacilli</taxon>
        <taxon>Lactobacillales</taxon>
        <taxon>Enterococcaceae</taxon>
        <taxon>Enterococcus</taxon>
    </lineage>
</organism>
<feature type="transmembrane region" description="Helical" evidence="1">
    <location>
        <begin position="162"/>
        <end position="179"/>
    </location>
</feature>
<keyword evidence="1" id="KW-1133">Transmembrane helix</keyword>
<comment type="caution">
    <text evidence="2">The sequence shown here is derived from an EMBL/GenBank/DDBJ whole genome shotgun (WGS) entry which is preliminary data.</text>
</comment>
<keyword evidence="1" id="KW-0472">Membrane</keyword>
<evidence type="ECO:0000256" key="1">
    <source>
        <dbReference type="SAM" id="Phobius"/>
    </source>
</evidence>
<keyword evidence="1" id="KW-0812">Transmembrane</keyword>
<dbReference type="Pfam" id="PF05857">
    <property type="entry name" value="TraX"/>
    <property type="match status" value="1"/>
</dbReference>
<evidence type="ECO:0000313" key="2">
    <source>
        <dbReference type="EMBL" id="MBO1307329.1"/>
    </source>
</evidence>
<sequence>MERVLSNRIDLSSTFLKYLAIVAMFLDHYAVVFIPSDQPAWLILRVIGRLSAPIMCYFIAEGEFFTSNRKRYLRRMFVFALLAHFPYVIYFNLPIFGATSVLWGLMNGLLALIFVKHSPANNLIKIAFVFFCCLVVLPADWNYVTVLWILGFGLFRGDFKKQMLSFLVIGITFHLIPLLRDYGSADLYQLGIVLAIPVLALYHGRKGKSNKLLQWGFYLFYPGHLLLLELLKIMIR</sequence>
<feature type="transmembrane region" description="Helical" evidence="1">
    <location>
        <begin position="215"/>
        <end position="235"/>
    </location>
</feature>
<feature type="transmembrane region" description="Helical" evidence="1">
    <location>
        <begin position="15"/>
        <end position="34"/>
    </location>
</feature>
<dbReference type="Proteomes" id="UP000664601">
    <property type="component" value="Unassembled WGS sequence"/>
</dbReference>
<feature type="transmembrane region" description="Helical" evidence="1">
    <location>
        <begin position="186"/>
        <end position="203"/>
    </location>
</feature>
<accession>A0ABS3LCH2</accession>
<gene>
    <name evidence="2" type="ORF">JZO70_14215</name>
</gene>
<proteinExistence type="predicted"/>